<protein>
    <recommendedName>
        <fullName evidence="4">Bacteriophage N4 adsorption protein B</fullName>
    </recommendedName>
</protein>
<dbReference type="InterPro" id="IPR037257">
    <property type="entry name" value="T2SS_E_N_sf"/>
</dbReference>
<accession>A0A1H0X4C6</accession>
<reference evidence="3" key="1">
    <citation type="submission" date="2016-10" db="EMBL/GenBank/DDBJ databases">
        <authorList>
            <person name="Varghese N."/>
            <person name="Submissions S."/>
        </authorList>
    </citation>
    <scope>NUCLEOTIDE SEQUENCE [LARGE SCALE GENOMIC DNA]</scope>
    <source>
        <strain evidence="3">JCM 18416</strain>
    </source>
</reference>
<feature type="region of interest" description="Disordered" evidence="1">
    <location>
        <begin position="88"/>
        <end position="110"/>
    </location>
</feature>
<dbReference type="SUPFAM" id="SSF160246">
    <property type="entry name" value="EspE N-terminal domain-like"/>
    <property type="match status" value="1"/>
</dbReference>
<proteinExistence type="predicted"/>
<keyword evidence="3" id="KW-1185">Reference proteome</keyword>
<dbReference type="AlphaFoldDB" id="A0A1H0X4C6"/>
<organism evidence="2 3">
    <name type="scientific">Ectopseudomonas guguanensis</name>
    <dbReference type="NCBI Taxonomy" id="1198456"/>
    <lineage>
        <taxon>Bacteria</taxon>
        <taxon>Pseudomonadati</taxon>
        <taxon>Pseudomonadota</taxon>
        <taxon>Gammaproteobacteria</taxon>
        <taxon>Pseudomonadales</taxon>
        <taxon>Pseudomonadaceae</taxon>
        <taxon>Ectopseudomonas</taxon>
    </lineage>
</organism>
<sequence>MSQHVNSRLGQILINKGLITGAQLDAAIKAQLTSKKRLGEVLVEQGLLTQKQLSKALKKQTNLRLAATLVAALMTPFQMASADIQRLQAPSTISQDETPHGMQSLSDSEMSSVSAQGLDDALQGLLLRAENGDGLGTVKQLAKLVMPVLDNLDAETSLRDVRYDTGKLRSTLNHDGSFNVNLPSSIGELRFDNIRVKDAPPGQSFGNLSLHNIDLSQASLKVSLRP</sequence>
<evidence type="ECO:0000313" key="2">
    <source>
        <dbReference type="EMBL" id="SDP97750.1"/>
    </source>
</evidence>
<name>A0A1H0X4C6_9GAMM</name>
<evidence type="ECO:0000256" key="1">
    <source>
        <dbReference type="SAM" id="MobiDB-lite"/>
    </source>
</evidence>
<evidence type="ECO:0000313" key="3">
    <source>
        <dbReference type="Proteomes" id="UP000199460"/>
    </source>
</evidence>
<dbReference type="Proteomes" id="UP000199460">
    <property type="component" value="Unassembled WGS sequence"/>
</dbReference>
<evidence type="ECO:0008006" key="4">
    <source>
        <dbReference type="Google" id="ProtNLM"/>
    </source>
</evidence>
<dbReference type="OrthoDB" id="8750002at2"/>
<gene>
    <name evidence="2" type="ORF">SAMN05216213_109140</name>
</gene>
<dbReference type="RefSeq" id="WP_090432053.1">
    <property type="nucleotide sequence ID" value="NZ_FNJJ01000009.1"/>
</dbReference>
<dbReference type="GeneID" id="300932652"/>
<dbReference type="EMBL" id="FNJJ01000009">
    <property type="protein sequence ID" value="SDP97750.1"/>
    <property type="molecule type" value="Genomic_DNA"/>
</dbReference>